<protein>
    <recommendedName>
        <fullName evidence="5">Glucose-methanol-choline oxidoreductase N-terminal domain-containing protein</fullName>
    </recommendedName>
</protein>
<accession>A0A9X0AQQ5</accession>
<evidence type="ECO:0000313" key="6">
    <source>
        <dbReference type="EMBL" id="KAJ8066774.1"/>
    </source>
</evidence>
<evidence type="ECO:0000256" key="3">
    <source>
        <dbReference type="PIRSR" id="PIRSR000137-2"/>
    </source>
</evidence>
<dbReference type="PANTHER" id="PTHR11552">
    <property type="entry name" value="GLUCOSE-METHANOL-CHOLINE GMC OXIDOREDUCTASE"/>
    <property type="match status" value="1"/>
</dbReference>
<dbReference type="PANTHER" id="PTHR11552:SF138">
    <property type="entry name" value="DEHYDROGENASE PKFF-RELATED"/>
    <property type="match status" value="1"/>
</dbReference>
<dbReference type="AlphaFoldDB" id="A0A9X0AQQ5"/>
<dbReference type="InterPro" id="IPR000172">
    <property type="entry name" value="GMC_OxRdtase_N"/>
</dbReference>
<dbReference type="Proteomes" id="UP001152300">
    <property type="component" value="Unassembled WGS sequence"/>
</dbReference>
<comment type="cofactor">
    <cofactor evidence="3">
        <name>FAD</name>
        <dbReference type="ChEBI" id="CHEBI:57692"/>
    </cofactor>
</comment>
<dbReference type="PIRSF" id="PIRSF000137">
    <property type="entry name" value="Alcohol_oxidase"/>
    <property type="match status" value="1"/>
</dbReference>
<dbReference type="Pfam" id="PF00732">
    <property type="entry name" value="GMC_oxred_N"/>
    <property type="match status" value="1"/>
</dbReference>
<feature type="signal peptide" evidence="4">
    <location>
        <begin position="1"/>
        <end position="23"/>
    </location>
</feature>
<dbReference type="Gene3D" id="3.30.560.10">
    <property type="entry name" value="Glucose Oxidase, domain 3"/>
    <property type="match status" value="1"/>
</dbReference>
<sequence length="608" mass="64657">MRTSTFATTVLAVYLLPTTNVAATSPVTSILFSSSFGLAGQNETFDYVIVGGGTSGLTTAARLSANGSFSVAIIEAGGFYEVDAGNISTVPAYESNYLNAPPTIDWKIYTTNQSQLDGRSILYSQGKTLGGSSARNGMAYQRGTASSYDMWANLVGDSSYRFEELLPYFKKSVQFSPANVSLRGGPPVLYNESGFSSTGGPLQVSYWNYYVPVSEYIRSGLESLGFQENGQIQNGELLGFSQFPATLQQESQLRDSAQTSFLNTAIATSSGPLVYPNTLAKQILFDGKKATGVRVNTAGWEYILSAKQEVILAAGPFHSPQLLMVSGVGPEETLQQLDIPVVSALPGVGQNMLDNAGYGTLYPVNAVSQHRLWNNETYAMEAQNEFYNSQAGPLTAFASNYILWEIMPNSTTVNDTTRSALSAMFAPDWPDLEVIFNAAGPAVNTTGDFISVGIVILKSTSMGSVSINSSDTADRPLVDVNWFDTLSDQQLGIQGLRRARLFANATGVLAGAELIPGPAVQTDEEILDWIKTAASPSHHAAGTCKMGLANDTSAVVDSHGCVMGGISGLRVVDISTWPLLPPSGAPVATVYAIAEKLADDVLSGYKCV</sequence>
<name>A0A9X0AQQ5_9HELO</name>
<comment type="caution">
    <text evidence="6">The sequence shown here is derived from an EMBL/GenBank/DDBJ whole genome shotgun (WGS) entry which is preliminary data.</text>
</comment>
<evidence type="ECO:0000256" key="1">
    <source>
        <dbReference type="ARBA" id="ARBA00010790"/>
    </source>
</evidence>
<feature type="chain" id="PRO_5040879173" description="Glucose-methanol-choline oxidoreductase N-terminal domain-containing protein" evidence="4">
    <location>
        <begin position="24"/>
        <end position="608"/>
    </location>
</feature>
<evidence type="ECO:0000256" key="2">
    <source>
        <dbReference type="ARBA" id="ARBA00023180"/>
    </source>
</evidence>
<gene>
    <name evidence="6" type="ORF">OCU04_004162</name>
</gene>
<evidence type="ECO:0000259" key="5">
    <source>
        <dbReference type="PROSITE" id="PS00624"/>
    </source>
</evidence>
<organism evidence="6 7">
    <name type="scientific">Sclerotinia nivalis</name>
    <dbReference type="NCBI Taxonomy" id="352851"/>
    <lineage>
        <taxon>Eukaryota</taxon>
        <taxon>Fungi</taxon>
        <taxon>Dikarya</taxon>
        <taxon>Ascomycota</taxon>
        <taxon>Pezizomycotina</taxon>
        <taxon>Leotiomycetes</taxon>
        <taxon>Helotiales</taxon>
        <taxon>Sclerotiniaceae</taxon>
        <taxon>Sclerotinia</taxon>
    </lineage>
</organism>
<keyword evidence="3" id="KW-0285">Flavoprotein</keyword>
<keyword evidence="3" id="KW-0274">FAD</keyword>
<reference evidence="6" key="1">
    <citation type="submission" date="2022-11" db="EMBL/GenBank/DDBJ databases">
        <title>Genome Resource of Sclerotinia nivalis Strain SnTB1, a Plant Pathogen Isolated from American Ginseng.</title>
        <authorList>
            <person name="Fan S."/>
        </authorList>
    </citation>
    <scope>NUCLEOTIDE SEQUENCE</scope>
    <source>
        <strain evidence="6">SnTB1</strain>
    </source>
</reference>
<proteinExistence type="inferred from homology"/>
<keyword evidence="2" id="KW-0325">Glycoprotein</keyword>
<dbReference type="InterPro" id="IPR007867">
    <property type="entry name" value="GMC_OxRtase_C"/>
</dbReference>
<dbReference type="Pfam" id="PF05199">
    <property type="entry name" value="GMC_oxred_C"/>
    <property type="match status" value="1"/>
</dbReference>
<dbReference type="Gene3D" id="3.50.50.60">
    <property type="entry name" value="FAD/NAD(P)-binding domain"/>
    <property type="match status" value="1"/>
</dbReference>
<dbReference type="OrthoDB" id="269227at2759"/>
<evidence type="ECO:0000313" key="7">
    <source>
        <dbReference type="Proteomes" id="UP001152300"/>
    </source>
</evidence>
<feature type="binding site" evidence="3">
    <location>
        <begin position="54"/>
        <end position="55"/>
    </location>
    <ligand>
        <name>FAD</name>
        <dbReference type="ChEBI" id="CHEBI:57692"/>
    </ligand>
</feature>
<dbReference type="InterPro" id="IPR012132">
    <property type="entry name" value="GMC_OxRdtase"/>
</dbReference>
<dbReference type="InterPro" id="IPR036188">
    <property type="entry name" value="FAD/NAD-bd_sf"/>
</dbReference>
<dbReference type="SUPFAM" id="SSF51905">
    <property type="entry name" value="FAD/NAD(P)-binding domain"/>
    <property type="match status" value="1"/>
</dbReference>
<dbReference type="GO" id="GO:0050660">
    <property type="term" value="F:flavin adenine dinucleotide binding"/>
    <property type="evidence" value="ECO:0007669"/>
    <property type="project" value="InterPro"/>
</dbReference>
<dbReference type="GO" id="GO:0044550">
    <property type="term" value="P:secondary metabolite biosynthetic process"/>
    <property type="evidence" value="ECO:0007669"/>
    <property type="project" value="TreeGrafter"/>
</dbReference>
<keyword evidence="7" id="KW-1185">Reference proteome</keyword>
<feature type="domain" description="Glucose-methanol-choline oxidoreductase N-terminal" evidence="5">
    <location>
        <begin position="315"/>
        <end position="329"/>
    </location>
</feature>
<dbReference type="SUPFAM" id="SSF54373">
    <property type="entry name" value="FAD-linked reductases, C-terminal domain"/>
    <property type="match status" value="1"/>
</dbReference>
<comment type="similarity">
    <text evidence="1">Belongs to the GMC oxidoreductase family.</text>
</comment>
<dbReference type="PROSITE" id="PS00624">
    <property type="entry name" value="GMC_OXRED_2"/>
    <property type="match status" value="1"/>
</dbReference>
<evidence type="ECO:0000256" key="4">
    <source>
        <dbReference type="SAM" id="SignalP"/>
    </source>
</evidence>
<dbReference type="GO" id="GO:0016614">
    <property type="term" value="F:oxidoreductase activity, acting on CH-OH group of donors"/>
    <property type="evidence" value="ECO:0007669"/>
    <property type="project" value="InterPro"/>
</dbReference>
<keyword evidence="4" id="KW-0732">Signal</keyword>
<dbReference type="EMBL" id="JAPEIS010000004">
    <property type="protein sequence ID" value="KAJ8066774.1"/>
    <property type="molecule type" value="Genomic_DNA"/>
</dbReference>